<proteinExistence type="predicted"/>
<dbReference type="AlphaFoldDB" id="A0A0K2T9G6"/>
<accession>A0A0K2T9G6</accession>
<organism evidence="1">
    <name type="scientific">Lepeophtheirus salmonis</name>
    <name type="common">Salmon louse</name>
    <name type="synonym">Caligus salmonis</name>
    <dbReference type="NCBI Taxonomy" id="72036"/>
    <lineage>
        <taxon>Eukaryota</taxon>
        <taxon>Metazoa</taxon>
        <taxon>Ecdysozoa</taxon>
        <taxon>Arthropoda</taxon>
        <taxon>Crustacea</taxon>
        <taxon>Multicrustacea</taxon>
        <taxon>Hexanauplia</taxon>
        <taxon>Copepoda</taxon>
        <taxon>Siphonostomatoida</taxon>
        <taxon>Caligidae</taxon>
        <taxon>Lepeophtheirus</taxon>
    </lineage>
</organism>
<name>A0A0K2T9G6_LEPSM</name>
<evidence type="ECO:0000313" key="1">
    <source>
        <dbReference type="EMBL" id="CDW22111.1"/>
    </source>
</evidence>
<sequence>MRGTICPLLPLQNENSVCRQVLS</sequence>
<reference evidence="1" key="1">
    <citation type="submission" date="2014-05" db="EMBL/GenBank/DDBJ databases">
        <authorList>
            <person name="Chronopoulou M."/>
        </authorList>
    </citation>
    <scope>NUCLEOTIDE SEQUENCE</scope>
    <source>
        <tissue evidence="1">Whole organism</tissue>
    </source>
</reference>
<protein>
    <submittedName>
        <fullName evidence="1">Uncharacterized protein</fullName>
    </submittedName>
</protein>
<dbReference type="EMBL" id="HACA01004750">
    <property type="protein sequence ID" value="CDW22111.1"/>
    <property type="molecule type" value="Transcribed_RNA"/>
</dbReference>